<organism evidence="1 2">
    <name type="scientific">Blastochloris tepida</name>
    <dbReference type="NCBI Taxonomy" id="2233851"/>
    <lineage>
        <taxon>Bacteria</taxon>
        <taxon>Pseudomonadati</taxon>
        <taxon>Pseudomonadota</taxon>
        <taxon>Alphaproteobacteria</taxon>
        <taxon>Hyphomicrobiales</taxon>
        <taxon>Blastochloridaceae</taxon>
        <taxon>Blastochloris</taxon>
    </lineage>
</organism>
<dbReference type="EMBL" id="AP018907">
    <property type="protein sequence ID" value="BBF92219.1"/>
    <property type="molecule type" value="Genomic_DNA"/>
</dbReference>
<protein>
    <submittedName>
        <fullName evidence="1">Uncharacterized protein</fullName>
    </submittedName>
</protein>
<dbReference type="OrthoDB" id="9919550at2"/>
<evidence type="ECO:0000313" key="1">
    <source>
        <dbReference type="EMBL" id="BBF92219.1"/>
    </source>
</evidence>
<gene>
    <name evidence="1" type="ORF">BLTE_09040</name>
</gene>
<proteinExistence type="predicted"/>
<accession>A0A348FY36</accession>
<dbReference type="RefSeq" id="WP_126398006.1">
    <property type="nucleotide sequence ID" value="NZ_AP018907.1"/>
</dbReference>
<dbReference type="KEGG" id="blag:BLTE_09040"/>
<evidence type="ECO:0000313" key="2">
    <source>
        <dbReference type="Proteomes" id="UP000266934"/>
    </source>
</evidence>
<keyword evidence="2" id="KW-1185">Reference proteome</keyword>
<dbReference type="Proteomes" id="UP000266934">
    <property type="component" value="Chromosome"/>
</dbReference>
<reference evidence="1 2" key="1">
    <citation type="submission" date="2018-08" db="EMBL/GenBank/DDBJ databases">
        <title>Complete genome sequencing of Blastochloris tepida GI.</title>
        <authorList>
            <person name="Tsukatani Y."/>
            <person name="Mori H."/>
        </authorList>
    </citation>
    <scope>NUCLEOTIDE SEQUENCE [LARGE SCALE GENOMIC DNA]</scope>
    <source>
        <strain evidence="1 2">GI</strain>
    </source>
</reference>
<dbReference type="AlphaFoldDB" id="A0A348FY36"/>
<name>A0A348FY36_9HYPH</name>
<sequence>MTARFPFIDPAAGFDPAPVLDLLDDEIVMWAPGATASELEDALQRLDDLIEIIRGEVSSRSGDLAALEELQFAELEAA</sequence>